<evidence type="ECO:0000313" key="2">
    <source>
        <dbReference type="EMBL" id="TDE07871.1"/>
    </source>
</evidence>
<evidence type="ECO:0000313" key="3">
    <source>
        <dbReference type="Proteomes" id="UP000294644"/>
    </source>
</evidence>
<name>A0A4R5D818_9FLAO</name>
<feature type="transmembrane region" description="Helical" evidence="1">
    <location>
        <begin position="111"/>
        <end position="129"/>
    </location>
</feature>
<accession>A0A4R5D818</accession>
<keyword evidence="1" id="KW-0812">Transmembrane</keyword>
<keyword evidence="1" id="KW-0472">Membrane</keyword>
<dbReference type="PANTHER" id="PTHR36974:SF1">
    <property type="entry name" value="DOXX FAMILY MEMBRANE PROTEIN"/>
    <property type="match status" value="1"/>
</dbReference>
<organism evidence="2 3">
    <name type="scientific">Flavobacterium sandaracinum</name>
    <dbReference type="NCBI Taxonomy" id="2541733"/>
    <lineage>
        <taxon>Bacteria</taxon>
        <taxon>Pseudomonadati</taxon>
        <taxon>Bacteroidota</taxon>
        <taxon>Flavobacteriia</taxon>
        <taxon>Flavobacteriales</taxon>
        <taxon>Flavobacteriaceae</taxon>
        <taxon>Flavobacterium</taxon>
    </lineage>
</organism>
<comment type="caution">
    <text evidence="2">The sequence shown here is derived from an EMBL/GenBank/DDBJ whole genome shotgun (WGS) entry which is preliminary data.</text>
</comment>
<keyword evidence="3" id="KW-1185">Reference proteome</keyword>
<protein>
    <recommendedName>
        <fullName evidence="4">DoxX family membrane protein</fullName>
    </recommendedName>
</protein>
<keyword evidence="1" id="KW-1133">Transmembrane helix</keyword>
<dbReference type="OrthoDB" id="9788974at2"/>
<reference evidence="2 3" key="1">
    <citation type="submission" date="2019-03" db="EMBL/GenBank/DDBJ databases">
        <title>Flavobacterium LB-D12 sp. nov., isolated from arctic soil.</title>
        <authorList>
            <person name="Chaudhary D.K."/>
        </authorList>
    </citation>
    <scope>NUCLEOTIDE SEQUENCE [LARGE SCALE GENOMIC DNA]</scope>
    <source>
        <strain evidence="2 3">LB-D12</strain>
    </source>
</reference>
<evidence type="ECO:0008006" key="4">
    <source>
        <dbReference type="Google" id="ProtNLM"/>
    </source>
</evidence>
<dbReference type="Proteomes" id="UP000294644">
    <property type="component" value="Unassembled WGS sequence"/>
</dbReference>
<dbReference type="PANTHER" id="PTHR36974">
    <property type="entry name" value="MEMBRANE PROTEIN-RELATED"/>
    <property type="match status" value="1"/>
</dbReference>
<evidence type="ECO:0000256" key="1">
    <source>
        <dbReference type="SAM" id="Phobius"/>
    </source>
</evidence>
<sequence>MSLAQNISRNILGLFLTTAGISHLTWSRTEFLAQVPPWIPINADLVVLLSGVVEIALGLSLILLFKYRIQVGWVVAAFFVLIFPGNIAQLVEHRNAFGLNTELARWLRLPLQPLLILVALWSTGAWHSWRTK</sequence>
<feature type="transmembrane region" description="Helical" evidence="1">
    <location>
        <begin position="71"/>
        <end position="91"/>
    </location>
</feature>
<feature type="transmembrane region" description="Helical" evidence="1">
    <location>
        <begin position="43"/>
        <end position="64"/>
    </location>
</feature>
<dbReference type="EMBL" id="SMFN01000001">
    <property type="protein sequence ID" value="TDE07871.1"/>
    <property type="molecule type" value="Genomic_DNA"/>
</dbReference>
<gene>
    <name evidence="2" type="ORF">E0F91_01220</name>
</gene>
<dbReference type="AlphaFoldDB" id="A0A4R5D818"/>
<proteinExistence type="predicted"/>